<dbReference type="Pfam" id="PF07676">
    <property type="entry name" value="PD40"/>
    <property type="match status" value="1"/>
</dbReference>
<gene>
    <name evidence="1" type="primary">tolB</name>
    <name evidence="1" type="ORF">I8Y21_003157</name>
</gene>
<dbReference type="Proteomes" id="UP000856143">
    <property type="component" value="Unassembled WGS sequence"/>
</dbReference>
<dbReference type="AlphaFoldDB" id="A0AAN5L8U5"/>
<reference evidence="1" key="2">
    <citation type="submission" date="2020-11" db="EMBL/GenBank/DDBJ databases">
        <authorList>
            <consortium name="NCBI Pathogen Detection Project"/>
        </authorList>
    </citation>
    <scope>NUCLEOTIDE SEQUENCE</scope>
    <source>
        <strain evidence="1">R404</strain>
    </source>
</reference>
<evidence type="ECO:0000313" key="2">
    <source>
        <dbReference type="Proteomes" id="UP000856143"/>
    </source>
</evidence>
<dbReference type="EMBL" id="DACSEO010000036">
    <property type="protein sequence ID" value="HAT1682455.1"/>
    <property type="molecule type" value="Genomic_DNA"/>
</dbReference>
<accession>A0AAN5L8U5</accession>
<reference evidence="1" key="1">
    <citation type="journal article" date="2018" name="Genome Biol.">
        <title>SKESA: strategic k-mer extension for scrupulous assemblies.</title>
        <authorList>
            <person name="Souvorov A."/>
            <person name="Agarwala R."/>
            <person name="Lipman D.J."/>
        </authorList>
    </citation>
    <scope>NUCLEOTIDE SEQUENCE</scope>
    <source>
        <strain evidence="1">R404</strain>
    </source>
</reference>
<dbReference type="SUPFAM" id="SSF82171">
    <property type="entry name" value="DPP6 N-terminal domain-like"/>
    <property type="match status" value="1"/>
</dbReference>
<name>A0AAN5L8U5_KLEOX</name>
<protein>
    <submittedName>
        <fullName evidence="1">Tol-Pal system protein TolB</fullName>
    </submittedName>
</protein>
<evidence type="ECO:0000313" key="1">
    <source>
        <dbReference type="EMBL" id="HAT1682455.1"/>
    </source>
</evidence>
<dbReference type="InterPro" id="IPR011042">
    <property type="entry name" value="6-blade_b-propeller_TolB-like"/>
</dbReference>
<feature type="non-terminal residue" evidence="1">
    <location>
        <position position="1"/>
    </location>
</feature>
<proteinExistence type="predicted"/>
<dbReference type="Gene3D" id="2.120.10.30">
    <property type="entry name" value="TolB, C-terminal domain"/>
    <property type="match status" value="1"/>
</dbReference>
<sequence>GEAQRISWEGQQNQNACVSPDGQFLVMVGTQNGEQHLVRLDLKTHETRVMTDTLLDETPTIAPNGSMIMYSSAQGTGSVLRLISADGRFRAMLPADDAQLSSPAWSPYL</sequence>
<organism evidence="1 2">
    <name type="scientific">Klebsiella oxytoca</name>
    <dbReference type="NCBI Taxonomy" id="571"/>
    <lineage>
        <taxon>Bacteria</taxon>
        <taxon>Pseudomonadati</taxon>
        <taxon>Pseudomonadota</taxon>
        <taxon>Gammaproteobacteria</taxon>
        <taxon>Enterobacterales</taxon>
        <taxon>Enterobacteriaceae</taxon>
        <taxon>Klebsiella/Raoultella group</taxon>
        <taxon>Klebsiella</taxon>
    </lineage>
</organism>
<dbReference type="InterPro" id="IPR011659">
    <property type="entry name" value="WD40"/>
</dbReference>
<comment type="caution">
    <text evidence="1">The sequence shown here is derived from an EMBL/GenBank/DDBJ whole genome shotgun (WGS) entry which is preliminary data.</text>
</comment>